<accession>A0A7L9FI18</accession>
<keyword evidence="3" id="KW-1185">Reference proteome</keyword>
<dbReference type="InParanoid" id="A0A7L9FI18"/>
<dbReference type="AlphaFoldDB" id="A0A7L9FI18"/>
<protein>
    <submittedName>
        <fullName evidence="2">Uracil phosphoribosyltransferase</fullName>
        <ecNumber evidence="2">2.4.2.9</ecNumber>
    </submittedName>
</protein>
<organism evidence="2 3">
    <name type="scientific">Infirmifilum lucidum</name>
    <dbReference type="NCBI Taxonomy" id="2776706"/>
    <lineage>
        <taxon>Archaea</taxon>
        <taxon>Thermoproteota</taxon>
        <taxon>Thermoprotei</taxon>
        <taxon>Thermofilales</taxon>
        <taxon>Thermofilaceae</taxon>
        <taxon>Infirmifilum</taxon>
    </lineage>
</organism>
<dbReference type="SUPFAM" id="SSF53271">
    <property type="entry name" value="PRTase-like"/>
    <property type="match status" value="1"/>
</dbReference>
<evidence type="ECO:0000313" key="3">
    <source>
        <dbReference type="Proteomes" id="UP000594121"/>
    </source>
</evidence>
<dbReference type="EC" id="2.4.2.9" evidence="2"/>
<sequence length="211" mass="23098">MKVIEKPAAKVVLTRLRDKTTPRSEFRRLMYKAGIIAAYEISSEVQLHKYRVRTPLDVEAEGYTYCCGVSIIAVLRAALPMAWGMLEIFEDASVGFVAARREEVGNAEERGFNLNVHVNYMSIPINSGVVILVDPMLATGSTLSSILRRIGGSLEAERLIVSTLIATKEGVRRVFAERTDATIYAFSVDPGLNSRAFIVPGLGDAGDRAFG</sequence>
<gene>
    <name evidence="2" type="primary">upp</name>
    <name evidence="2" type="ORF">IG193_07360</name>
</gene>
<feature type="domain" description="Phosphoribosyltransferase" evidence="1">
    <location>
        <begin position="3"/>
        <end position="211"/>
    </location>
</feature>
<keyword evidence="2" id="KW-0328">Glycosyltransferase</keyword>
<dbReference type="InterPro" id="IPR029057">
    <property type="entry name" value="PRTase-like"/>
</dbReference>
<dbReference type="RefSeq" id="WP_192818538.1">
    <property type="nucleotide sequence ID" value="NZ_CP062310.1"/>
</dbReference>
<proteinExistence type="predicted"/>
<evidence type="ECO:0000259" key="1">
    <source>
        <dbReference type="Pfam" id="PF14681"/>
    </source>
</evidence>
<dbReference type="EMBL" id="CP062310">
    <property type="protein sequence ID" value="QOJ78566.1"/>
    <property type="molecule type" value="Genomic_DNA"/>
</dbReference>
<dbReference type="Pfam" id="PF14681">
    <property type="entry name" value="UPRTase"/>
    <property type="match status" value="1"/>
</dbReference>
<dbReference type="GeneID" id="59149702"/>
<dbReference type="InterPro" id="IPR000836">
    <property type="entry name" value="PRTase_dom"/>
</dbReference>
<name>A0A7L9FI18_9CREN</name>
<dbReference type="GO" id="GO:0004845">
    <property type="term" value="F:uracil phosphoribosyltransferase activity"/>
    <property type="evidence" value="ECO:0007669"/>
    <property type="project" value="UniProtKB-EC"/>
</dbReference>
<dbReference type="CDD" id="cd06223">
    <property type="entry name" value="PRTases_typeI"/>
    <property type="match status" value="1"/>
</dbReference>
<reference evidence="2 3" key="1">
    <citation type="submission" date="2020-10" db="EMBL/GenBank/DDBJ databases">
        <title>Thermofilum lucidum 3507LT sp. nov. a novel member of Thermofilaceae family isolated from Chile hot spring, and proposal of description order Thermofilales.</title>
        <authorList>
            <person name="Zayulina K.S."/>
            <person name="Elcheninov A.G."/>
            <person name="Toshchakov S.V."/>
            <person name="Kublanov I.V."/>
        </authorList>
    </citation>
    <scope>NUCLEOTIDE SEQUENCE [LARGE SCALE GENOMIC DNA]</scope>
    <source>
        <strain evidence="2 3">3507LT</strain>
    </source>
</reference>
<dbReference type="FunCoup" id="A0A7L9FI18">
    <property type="interactions" value="74"/>
</dbReference>
<keyword evidence="2" id="KW-0808">Transferase</keyword>
<evidence type="ECO:0000313" key="2">
    <source>
        <dbReference type="EMBL" id="QOJ78566.1"/>
    </source>
</evidence>
<dbReference type="NCBIfam" id="NF001097">
    <property type="entry name" value="PRK00129.1"/>
    <property type="match status" value="1"/>
</dbReference>
<dbReference type="KEGG" id="thel:IG193_07360"/>
<dbReference type="Proteomes" id="UP000594121">
    <property type="component" value="Chromosome"/>
</dbReference>
<dbReference type="Gene3D" id="3.40.50.2020">
    <property type="match status" value="1"/>
</dbReference>